<dbReference type="Proteomes" id="UP000593573">
    <property type="component" value="Unassembled WGS sequence"/>
</dbReference>
<dbReference type="OrthoDB" id="1001743at2759"/>
<feature type="non-terminal residue" evidence="2">
    <location>
        <position position="1"/>
    </location>
</feature>
<proteinExistence type="predicted"/>
<evidence type="ECO:0000256" key="1">
    <source>
        <dbReference type="SAM" id="MobiDB-lite"/>
    </source>
</evidence>
<accession>A0A7J8U5Z2</accession>
<gene>
    <name evidence="2" type="ORF">Goklo_013850</name>
</gene>
<evidence type="ECO:0000313" key="3">
    <source>
        <dbReference type="Proteomes" id="UP000593573"/>
    </source>
</evidence>
<sequence>LCNKPSKHFYPLFPPRHHLLYPVSSETLNLTLAAKKFLSQTERFNNKNRRGNLTMKEQVEEKLTVEIEEENVVVKIGLDNVGVSSSEVSTDRKPFPELPSLQLDL</sequence>
<organism evidence="2 3">
    <name type="scientific">Gossypium klotzschianum</name>
    <dbReference type="NCBI Taxonomy" id="34286"/>
    <lineage>
        <taxon>Eukaryota</taxon>
        <taxon>Viridiplantae</taxon>
        <taxon>Streptophyta</taxon>
        <taxon>Embryophyta</taxon>
        <taxon>Tracheophyta</taxon>
        <taxon>Spermatophyta</taxon>
        <taxon>Magnoliopsida</taxon>
        <taxon>eudicotyledons</taxon>
        <taxon>Gunneridae</taxon>
        <taxon>Pentapetalae</taxon>
        <taxon>rosids</taxon>
        <taxon>malvids</taxon>
        <taxon>Malvales</taxon>
        <taxon>Malvaceae</taxon>
        <taxon>Malvoideae</taxon>
        <taxon>Gossypium</taxon>
    </lineage>
</organism>
<dbReference type="EMBL" id="JABFAB010000004">
    <property type="protein sequence ID" value="MBA0645800.1"/>
    <property type="molecule type" value="Genomic_DNA"/>
</dbReference>
<evidence type="ECO:0000313" key="2">
    <source>
        <dbReference type="EMBL" id="MBA0645800.1"/>
    </source>
</evidence>
<name>A0A7J8U5Z2_9ROSI</name>
<dbReference type="AlphaFoldDB" id="A0A7J8U5Z2"/>
<reference evidence="2 3" key="1">
    <citation type="journal article" date="2019" name="Genome Biol. Evol.">
        <title>Insights into the evolution of the New World diploid cottons (Gossypium, subgenus Houzingenia) based on genome sequencing.</title>
        <authorList>
            <person name="Grover C.E."/>
            <person name="Arick M.A. 2nd"/>
            <person name="Thrash A."/>
            <person name="Conover J.L."/>
            <person name="Sanders W.S."/>
            <person name="Peterson D.G."/>
            <person name="Frelichowski J.E."/>
            <person name="Scheffler J.A."/>
            <person name="Scheffler B.E."/>
            <person name="Wendel J.F."/>
        </authorList>
    </citation>
    <scope>NUCLEOTIDE SEQUENCE [LARGE SCALE GENOMIC DNA]</scope>
    <source>
        <strain evidence="2">57</strain>
        <tissue evidence="2">Leaf</tissue>
    </source>
</reference>
<feature type="region of interest" description="Disordered" evidence="1">
    <location>
        <begin position="84"/>
        <end position="105"/>
    </location>
</feature>
<comment type="caution">
    <text evidence="2">The sequence shown here is derived from an EMBL/GenBank/DDBJ whole genome shotgun (WGS) entry which is preliminary data.</text>
</comment>
<protein>
    <submittedName>
        <fullName evidence="2">Uncharacterized protein</fullName>
    </submittedName>
</protein>
<keyword evidence="3" id="KW-1185">Reference proteome</keyword>